<dbReference type="OrthoDB" id="3308542at2759"/>
<dbReference type="EMBL" id="AZST01001572">
    <property type="protein sequence ID" value="KEP45693.1"/>
    <property type="molecule type" value="Genomic_DNA"/>
</dbReference>
<proteinExistence type="predicted"/>
<sequence length="414" mass="45614">MIPKDVVKAAREKARKASNCGRSRIADFSISSQSKKSIETVLHLNRVVCNSAKCKGQKAHPRALVEEHMLLYPPLRLNGESTPPLASTSQAPLGQSLNLDPTDSRAPSPTVSDCSMALLDDTAYYNVDRSPAEPLQIRVYRSRASESAPDEPVHLPHWVRLRSPSPLLVQSHEACTLRPPSPDTTIDEFLFDNWLDPPRFRSTSPVPSGYDPSGTPLPATPLCNTPEPEEMEQDVDPEENRMFFAGLYNDAQSDADDAEDPIFGLEHENLDGEEDMEGESLEDGEGAEDNGEDEQDMEVNNGEEQAPNAQAGLGEPPILDLGNDDDDPNEEEPAAAFREHPILRNIYLWAYIDLAFHHATKEQVRNTLMSHKLALDAAAQVAELPPGLSDGLLNMPLSVRSLERRLGMDTTRSI</sequence>
<feature type="region of interest" description="Disordered" evidence="1">
    <location>
        <begin position="269"/>
        <end position="332"/>
    </location>
</feature>
<feature type="compositionally biased region" description="Acidic residues" evidence="1">
    <location>
        <begin position="322"/>
        <end position="332"/>
    </location>
</feature>
<protein>
    <submittedName>
        <fullName evidence="2">Uncharacterized protein</fullName>
    </submittedName>
</protein>
<evidence type="ECO:0000313" key="3">
    <source>
        <dbReference type="Proteomes" id="UP000027456"/>
    </source>
</evidence>
<name>A0A074RLU6_9AGAM</name>
<feature type="compositionally biased region" description="Acidic residues" evidence="1">
    <location>
        <begin position="271"/>
        <end position="297"/>
    </location>
</feature>
<feature type="region of interest" description="Disordered" evidence="1">
    <location>
        <begin position="80"/>
        <end position="112"/>
    </location>
</feature>
<comment type="caution">
    <text evidence="2">The sequence shown here is derived from an EMBL/GenBank/DDBJ whole genome shotgun (WGS) entry which is preliminary data.</text>
</comment>
<organism evidence="2 3">
    <name type="scientific">Rhizoctonia solani 123E</name>
    <dbReference type="NCBI Taxonomy" id="1423351"/>
    <lineage>
        <taxon>Eukaryota</taxon>
        <taxon>Fungi</taxon>
        <taxon>Dikarya</taxon>
        <taxon>Basidiomycota</taxon>
        <taxon>Agaricomycotina</taxon>
        <taxon>Agaricomycetes</taxon>
        <taxon>Cantharellales</taxon>
        <taxon>Ceratobasidiaceae</taxon>
        <taxon>Rhizoctonia</taxon>
    </lineage>
</organism>
<dbReference type="AlphaFoldDB" id="A0A074RLU6"/>
<reference evidence="2 3" key="1">
    <citation type="submission" date="2013-12" db="EMBL/GenBank/DDBJ databases">
        <authorList>
            <person name="Cubeta M."/>
            <person name="Pakala S."/>
            <person name="Fedorova N."/>
            <person name="Thomas E."/>
            <person name="Dean R."/>
            <person name="Jabaji S."/>
            <person name="Neate S."/>
            <person name="Toda T."/>
            <person name="Tavantzis S."/>
            <person name="Vilgalys R."/>
            <person name="Bharathan N."/>
            <person name="Pakala S."/>
            <person name="Losada L.S."/>
            <person name="Zafar N."/>
            <person name="Nierman W."/>
        </authorList>
    </citation>
    <scope>NUCLEOTIDE SEQUENCE [LARGE SCALE GENOMIC DNA]</scope>
    <source>
        <strain evidence="2 3">123E</strain>
    </source>
</reference>
<accession>A0A074RLU6</accession>
<keyword evidence="3" id="KW-1185">Reference proteome</keyword>
<dbReference type="HOGENOM" id="CLU_664915_0_0_1"/>
<dbReference type="Proteomes" id="UP000027456">
    <property type="component" value="Unassembled WGS sequence"/>
</dbReference>
<feature type="non-terminal residue" evidence="2">
    <location>
        <position position="414"/>
    </location>
</feature>
<evidence type="ECO:0000313" key="2">
    <source>
        <dbReference type="EMBL" id="KEP45693.1"/>
    </source>
</evidence>
<evidence type="ECO:0000256" key="1">
    <source>
        <dbReference type="SAM" id="MobiDB-lite"/>
    </source>
</evidence>
<gene>
    <name evidence="2" type="ORF">V565_249260</name>
</gene>